<protein>
    <submittedName>
        <fullName evidence="1">Uncharacterized protein</fullName>
    </submittedName>
</protein>
<reference evidence="2" key="1">
    <citation type="journal article" date="2015" name="PLoS Genet.">
        <title>Genome Sequence and Transcriptome Analyses of Chrysochromulina tobin: Metabolic Tools for Enhanced Algal Fitness in the Prominent Order Prymnesiales (Haptophyceae).</title>
        <authorList>
            <person name="Hovde B.T."/>
            <person name="Deodato C.R."/>
            <person name="Hunsperger H.M."/>
            <person name="Ryken S.A."/>
            <person name="Yost W."/>
            <person name="Jha R.K."/>
            <person name="Patterson J."/>
            <person name="Monnat R.J. Jr."/>
            <person name="Barlow S.B."/>
            <person name="Starkenburg S.R."/>
            <person name="Cattolico R.A."/>
        </authorList>
    </citation>
    <scope>NUCLEOTIDE SEQUENCE</scope>
    <source>
        <strain evidence="2">CCMP291</strain>
    </source>
</reference>
<keyword evidence="2" id="KW-1185">Reference proteome</keyword>
<sequence length="109" mass="12207">MLLPLLEAALLLVMQLGIYLTLSSITSLPAEVVVTRMTSRMRATHGYLVRVLLLQWPGLLHRAMMRVRCEARADEESDGAADGQPWWRSRTTCCTTIGFASCSRYPLPN</sequence>
<dbReference type="Proteomes" id="UP000037460">
    <property type="component" value="Unassembled WGS sequence"/>
</dbReference>
<accession>A0A0M0JTF9</accession>
<evidence type="ECO:0000313" key="2">
    <source>
        <dbReference type="Proteomes" id="UP000037460"/>
    </source>
</evidence>
<comment type="caution">
    <text evidence="1">The sequence shown here is derived from an EMBL/GenBank/DDBJ whole genome shotgun (WGS) entry which is preliminary data.</text>
</comment>
<evidence type="ECO:0000313" key="1">
    <source>
        <dbReference type="EMBL" id="KOO29597.1"/>
    </source>
</evidence>
<proteinExistence type="predicted"/>
<name>A0A0M0JTF9_9EUKA</name>
<organism evidence="1 2">
    <name type="scientific">Chrysochromulina tobinii</name>
    <dbReference type="NCBI Taxonomy" id="1460289"/>
    <lineage>
        <taxon>Eukaryota</taxon>
        <taxon>Haptista</taxon>
        <taxon>Haptophyta</taxon>
        <taxon>Prymnesiophyceae</taxon>
        <taxon>Prymnesiales</taxon>
        <taxon>Chrysochromulinaceae</taxon>
        <taxon>Chrysochromulina</taxon>
    </lineage>
</organism>
<dbReference type="AlphaFoldDB" id="A0A0M0JTF9"/>
<gene>
    <name evidence="1" type="ORF">Ctob_006729</name>
</gene>
<dbReference type="EMBL" id="JWZX01002391">
    <property type="protein sequence ID" value="KOO29597.1"/>
    <property type="molecule type" value="Genomic_DNA"/>
</dbReference>